<dbReference type="InterPro" id="IPR043519">
    <property type="entry name" value="NT_sf"/>
</dbReference>
<dbReference type="EMBL" id="CAJOBJ010135247">
    <property type="protein sequence ID" value="CAF4739204.1"/>
    <property type="molecule type" value="Genomic_DNA"/>
</dbReference>
<sequence length="67" mass="7569">SSEELSHRVQVMAKLNVLVREWIRNVSLSKNVPPEITDSVGGRVHTFGSYRLGVHSKGIFQVFAYQI</sequence>
<name>A0A8S2Y2W9_9BILA</name>
<dbReference type="SUPFAM" id="SSF81301">
    <property type="entry name" value="Nucleotidyltransferase"/>
    <property type="match status" value="1"/>
</dbReference>
<dbReference type="Gene3D" id="3.30.460.10">
    <property type="entry name" value="Beta Polymerase, domain 2"/>
    <property type="match status" value="1"/>
</dbReference>
<dbReference type="GO" id="GO:1990817">
    <property type="term" value="F:poly(A) RNA polymerase activity"/>
    <property type="evidence" value="ECO:0007669"/>
    <property type="project" value="TreeGrafter"/>
</dbReference>
<proteinExistence type="predicted"/>
<dbReference type="AlphaFoldDB" id="A0A8S2Y2W9"/>
<evidence type="ECO:0000313" key="2">
    <source>
        <dbReference type="EMBL" id="CAF4529077.1"/>
    </source>
</evidence>
<dbReference type="GO" id="GO:0005634">
    <property type="term" value="C:nucleus"/>
    <property type="evidence" value="ECO:0007669"/>
    <property type="project" value="TreeGrafter"/>
</dbReference>
<evidence type="ECO:0000313" key="4">
    <source>
        <dbReference type="Proteomes" id="UP000681720"/>
    </source>
</evidence>
<dbReference type="Pfam" id="PF20750">
    <property type="entry name" value="PAP_NTPase"/>
    <property type="match status" value="1"/>
</dbReference>
<comment type="caution">
    <text evidence="2">The sequence shown here is derived from an EMBL/GenBank/DDBJ whole genome shotgun (WGS) entry which is preliminary data.</text>
</comment>
<gene>
    <name evidence="2" type="ORF">GIL414_LOCUS35940</name>
    <name evidence="3" type="ORF">GIL414_LOCUS44640</name>
</gene>
<dbReference type="PANTHER" id="PTHR10682">
    <property type="entry name" value="POLY A POLYMERASE"/>
    <property type="match status" value="1"/>
</dbReference>
<evidence type="ECO:0000259" key="1">
    <source>
        <dbReference type="Pfam" id="PF20750"/>
    </source>
</evidence>
<accession>A0A8S2Y2W9</accession>
<reference evidence="2" key="1">
    <citation type="submission" date="2021-02" db="EMBL/GenBank/DDBJ databases">
        <authorList>
            <person name="Nowell W R."/>
        </authorList>
    </citation>
    <scope>NUCLEOTIDE SEQUENCE</scope>
</reference>
<dbReference type="PANTHER" id="PTHR10682:SF10">
    <property type="entry name" value="POLYNUCLEOTIDE ADENYLYLTRANSFERASE"/>
    <property type="match status" value="1"/>
</dbReference>
<dbReference type="InterPro" id="IPR048840">
    <property type="entry name" value="PolA_pol_NTPase"/>
</dbReference>
<feature type="domain" description="Poly(A) polymerase nucleotidyltransferase" evidence="1">
    <location>
        <begin position="1"/>
        <end position="59"/>
    </location>
</feature>
<evidence type="ECO:0000313" key="3">
    <source>
        <dbReference type="EMBL" id="CAF4739204.1"/>
    </source>
</evidence>
<organism evidence="2 4">
    <name type="scientific">Rotaria magnacalcarata</name>
    <dbReference type="NCBI Taxonomy" id="392030"/>
    <lineage>
        <taxon>Eukaryota</taxon>
        <taxon>Metazoa</taxon>
        <taxon>Spiralia</taxon>
        <taxon>Gnathifera</taxon>
        <taxon>Rotifera</taxon>
        <taxon>Eurotatoria</taxon>
        <taxon>Bdelloidea</taxon>
        <taxon>Philodinida</taxon>
        <taxon>Philodinidae</taxon>
        <taxon>Rotaria</taxon>
    </lineage>
</organism>
<protein>
    <recommendedName>
        <fullName evidence="1">Poly(A) polymerase nucleotidyltransferase domain-containing protein</fullName>
    </recommendedName>
</protein>
<feature type="non-terminal residue" evidence="2">
    <location>
        <position position="1"/>
    </location>
</feature>
<dbReference type="Proteomes" id="UP000681720">
    <property type="component" value="Unassembled WGS sequence"/>
</dbReference>
<dbReference type="EMBL" id="CAJOBJ010088029">
    <property type="protein sequence ID" value="CAF4529077.1"/>
    <property type="molecule type" value="Genomic_DNA"/>
</dbReference>